<dbReference type="GO" id="GO:0005634">
    <property type="term" value="C:nucleus"/>
    <property type="evidence" value="ECO:0007669"/>
    <property type="project" value="TreeGrafter"/>
</dbReference>
<feature type="domain" description="Zn(2)-C6 fungal-type" evidence="8">
    <location>
        <begin position="18"/>
        <end position="48"/>
    </location>
</feature>
<keyword evidence="10" id="KW-1185">Reference proteome</keyword>
<accession>A0AAI9XVS6</accession>
<dbReference type="InterPro" id="IPR001138">
    <property type="entry name" value="Zn2Cys6_DnaBD"/>
</dbReference>
<keyword evidence="1" id="KW-0479">Metal-binding</keyword>
<keyword evidence="3" id="KW-0805">Transcription regulation</keyword>
<evidence type="ECO:0000256" key="1">
    <source>
        <dbReference type="ARBA" id="ARBA00022723"/>
    </source>
</evidence>
<dbReference type="Proteomes" id="UP001239795">
    <property type="component" value="Unassembled WGS sequence"/>
</dbReference>
<dbReference type="InterPro" id="IPR007219">
    <property type="entry name" value="XnlR_reg_dom"/>
</dbReference>
<dbReference type="GO" id="GO:0000978">
    <property type="term" value="F:RNA polymerase II cis-regulatory region sequence-specific DNA binding"/>
    <property type="evidence" value="ECO:0007669"/>
    <property type="project" value="TreeGrafter"/>
</dbReference>
<keyword evidence="2" id="KW-0862">Zinc</keyword>
<dbReference type="InterPro" id="IPR051430">
    <property type="entry name" value="Fungal_TF_Env_Response"/>
</dbReference>
<evidence type="ECO:0000256" key="4">
    <source>
        <dbReference type="ARBA" id="ARBA00023125"/>
    </source>
</evidence>
<organism evidence="9 10">
    <name type="scientific">Colletotrichum melonis</name>
    <dbReference type="NCBI Taxonomy" id="1209925"/>
    <lineage>
        <taxon>Eukaryota</taxon>
        <taxon>Fungi</taxon>
        <taxon>Dikarya</taxon>
        <taxon>Ascomycota</taxon>
        <taxon>Pezizomycotina</taxon>
        <taxon>Sordariomycetes</taxon>
        <taxon>Hypocreomycetidae</taxon>
        <taxon>Glomerellales</taxon>
        <taxon>Glomerellaceae</taxon>
        <taxon>Colletotrichum</taxon>
        <taxon>Colletotrichum acutatum species complex</taxon>
    </lineage>
</organism>
<dbReference type="Gene3D" id="4.10.240.10">
    <property type="entry name" value="Zn(2)-C6 fungal-type DNA-binding domain"/>
    <property type="match status" value="1"/>
</dbReference>
<feature type="region of interest" description="Disordered" evidence="7">
    <location>
        <begin position="54"/>
        <end position="94"/>
    </location>
</feature>
<evidence type="ECO:0000256" key="2">
    <source>
        <dbReference type="ARBA" id="ARBA00022833"/>
    </source>
</evidence>
<sequence length="733" mass="82428">MDARHREETRVRRRRALACIECRKRKLRCDHNRPCSKCQRAKNRTCVYPANAPLASPENHINYRQGSPSNIQQRQSDPEHGMLAQTPQPADQDRVFTSRTDGRWHSSSFGSVLLSQISTPGTVFPLAMTETSTRRPAPEPLYPAEKSPTICSLTELTSLPTIMIVKSRYISPSHWLYSVMLMLPALKWLDKEMVKQEECWRGLIHCKSLGESLRTRRILANSPGQYGSYILDHAVSAALLQNYLRSFEQIYRINHVPTLQRELETFLQDRASVNHECIVRLQLCFALGALTYDDLFSLRPYALQWIYEAQSWLTNAEKSQPSISGIQIMCLLQLAQQTTESLYGDRISALSGNLLRSAICIGLHRDPIGLPRMLPFQIEIRRRLWTTVLELVLEASIESGQPVLISSEDFDCSLPSNLNDDQLHCESTVRPIPKNPSLHTDSSLQIALGQSLTLRLTIAKLWNKVKQEANYATVLQLSPQLTATRQILTTTLKNLGKNTSLLTCHMCEMVLMRYVFALHLPYMLLPDSVFSHSRRECIDAALHLTYRTVPVSDTNESLSELLQQANDEDYCPEFGRLIVCGSGSLRSAQHIAISVIAADLNTMISERGKIATGSALRVVEERWLLKAGVAWARRRIEAGQENVKDYVFFAIVLAAAEAVLKGKPVEDEMTERCKEAIADAKTLLSDMTGGTTFEPASAVQNAECENYLEDIGAFWASDLPSLDWGGFMPIPHS</sequence>
<dbReference type="Pfam" id="PF00172">
    <property type="entry name" value="Zn_clus"/>
    <property type="match status" value="1"/>
</dbReference>
<dbReference type="AlphaFoldDB" id="A0AAI9XVS6"/>
<dbReference type="PROSITE" id="PS00463">
    <property type="entry name" value="ZN2_CY6_FUNGAL_1"/>
    <property type="match status" value="1"/>
</dbReference>
<evidence type="ECO:0000256" key="6">
    <source>
        <dbReference type="ARBA" id="ARBA00023242"/>
    </source>
</evidence>
<dbReference type="PANTHER" id="PTHR31944:SF131">
    <property type="entry name" value="HEME-RESPONSIVE ZINC FINGER TRANSCRIPTION FACTOR HAP1"/>
    <property type="match status" value="1"/>
</dbReference>
<dbReference type="PROSITE" id="PS50048">
    <property type="entry name" value="ZN2_CY6_FUNGAL_2"/>
    <property type="match status" value="1"/>
</dbReference>
<dbReference type="InterPro" id="IPR036864">
    <property type="entry name" value="Zn2-C6_fun-type_DNA-bd_sf"/>
</dbReference>
<name>A0AAI9XVS6_9PEZI</name>
<evidence type="ECO:0000313" key="9">
    <source>
        <dbReference type="EMBL" id="KAK1464835.1"/>
    </source>
</evidence>
<keyword evidence="4" id="KW-0238">DNA-binding</keyword>
<keyword evidence="6" id="KW-0539">Nucleus</keyword>
<dbReference type="GO" id="GO:0006351">
    <property type="term" value="P:DNA-templated transcription"/>
    <property type="evidence" value="ECO:0007669"/>
    <property type="project" value="InterPro"/>
</dbReference>
<dbReference type="Pfam" id="PF04082">
    <property type="entry name" value="Fungal_trans"/>
    <property type="match status" value="1"/>
</dbReference>
<dbReference type="CDD" id="cd00067">
    <property type="entry name" value="GAL4"/>
    <property type="match status" value="1"/>
</dbReference>
<evidence type="ECO:0000256" key="5">
    <source>
        <dbReference type="ARBA" id="ARBA00023163"/>
    </source>
</evidence>
<evidence type="ECO:0000256" key="3">
    <source>
        <dbReference type="ARBA" id="ARBA00023015"/>
    </source>
</evidence>
<evidence type="ECO:0000313" key="10">
    <source>
        <dbReference type="Proteomes" id="UP001239795"/>
    </source>
</evidence>
<gene>
    <name evidence="9" type="ORF">CMEL01_12190</name>
</gene>
<evidence type="ECO:0000259" key="8">
    <source>
        <dbReference type="PROSITE" id="PS50048"/>
    </source>
</evidence>
<reference evidence="9 10" key="1">
    <citation type="submission" date="2016-10" db="EMBL/GenBank/DDBJ databases">
        <title>The genome sequence of Colletotrichum fioriniae PJ7.</title>
        <authorList>
            <person name="Baroncelli R."/>
        </authorList>
    </citation>
    <scope>NUCLEOTIDE SEQUENCE [LARGE SCALE GENOMIC DNA]</scope>
    <source>
        <strain evidence="9">Col 31</strain>
    </source>
</reference>
<dbReference type="EMBL" id="MLGG01000005">
    <property type="protein sequence ID" value="KAK1464835.1"/>
    <property type="molecule type" value="Genomic_DNA"/>
</dbReference>
<dbReference type="CDD" id="cd12148">
    <property type="entry name" value="fungal_TF_MHR"/>
    <property type="match status" value="1"/>
</dbReference>
<keyword evidence="5" id="KW-0804">Transcription</keyword>
<dbReference type="PANTHER" id="PTHR31944">
    <property type="entry name" value="HEME-RESPONSIVE ZINC FINGER TRANSCRIPTION FACTOR HAP1"/>
    <property type="match status" value="1"/>
</dbReference>
<dbReference type="SMART" id="SM00906">
    <property type="entry name" value="Fungal_trans"/>
    <property type="match status" value="1"/>
</dbReference>
<dbReference type="GO" id="GO:0001228">
    <property type="term" value="F:DNA-binding transcription activator activity, RNA polymerase II-specific"/>
    <property type="evidence" value="ECO:0007669"/>
    <property type="project" value="TreeGrafter"/>
</dbReference>
<feature type="compositionally biased region" description="Polar residues" evidence="7">
    <location>
        <begin position="62"/>
        <end position="75"/>
    </location>
</feature>
<evidence type="ECO:0000256" key="7">
    <source>
        <dbReference type="SAM" id="MobiDB-lite"/>
    </source>
</evidence>
<dbReference type="GO" id="GO:0008270">
    <property type="term" value="F:zinc ion binding"/>
    <property type="evidence" value="ECO:0007669"/>
    <property type="project" value="InterPro"/>
</dbReference>
<dbReference type="SUPFAM" id="SSF57701">
    <property type="entry name" value="Zn2/Cys6 DNA-binding domain"/>
    <property type="match status" value="1"/>
</dbReference>
<protein>
    <recommendedName>
        <fullName evidence="8">Zn(2)-C6 fungal-type domain-containing protein</fullName>
    </recommendedName>
</protein>
<comment type="caution">
    <text evidence="9">The sequence shown here is derived from an EMBL/GenBank/DDBJ whole genome shotgun (WGS) entry which is preliminary data.</text>
</comment>
<dbReference type="SMART" id="SM00066">
    <property type="entry name" value="GAL4"/>
    <property type="match status" value="1"/>
</dbReference>
<proteinExistence type="predicted"/>